<dbReference type="EMBL" id="JACDUS010000003">
    <property type="protein sequence ID" value="MBA2881295.1"/>
    <property type="molecule type" value="Genomic_DNA"/>
</dbReference>
<comment type="subcellular location">
    <subcellularLocation>
        <location evidence="1 6">Bacterial flagellum basal body</location>
    </subcellularLocation>
</comment>
<evidence type="ECO:0000256" key="1">
    <source>
        <dbReference type="ARBA" id="ARBA00004117"/>
    </source>
</evidence>
<protein>
    <recommendedName>
        <fullName evidence="3 6">Flagellar basal-body rod protein FlgC</fullName>
    </recommendedName>
</protein>
<dbReference type="RefSeq" id="WP_181550942.1">
    <property type="nucleotide sequence ID" value="NZ_JACDUS010000003.1"/>
</dbReference>
<evidence type="ECO:0000256" key="5">
    <source>
        <dbReference type="ARBA" id="ARBA00025933"/>
    </source>
</evidence>
<reference evidence="9 10" key="1">
    <citation type="submission" date="2020-07" db="EMBL/GenBank/DDBJ databases">
        <title>Genomic Encyclopedia of Type Strains, Phase IV (KMG-IV): sequencing the most valuable type-strain genomes for metagenomic binning, comparative biology and taxonomic classification.</title>
        <authorList>
            <person name="Goeker M."/>
        </authorList>
    </citation>
    <scope>NUCLEOTIDE SEQUENCE [LARGE SCALE GENOMIC DNA]</scope>
    <source>
        <strain evidence="9 10">DSM 17721</strain>
    </source>
</reference>
<dbReference type="PANTHER" id="PTHR30435">
    <property type="entry name" value="FLAGELLAR PROTEIN"/>
    <property type="match status" value="1"/>
</dbReference>
<dbReference type="Pfam" id="PF00460">
    <property type="entry name" value="Flg_bb_rod"/>
    <property type="match status" value="1"/>
</dbReference>
<accession>A0A7W0C8U5</accession>
<keyword evidence="10" id="KW-1185">Reference proteome</keyword>
<sequence length="143" mass="15898">MDIFGAMDIGYSALRAQSLRLNVIGSNLANMETTRTPEGGAYRKKSVIFTSEQNSFARELENSTQQQARGVRVERIITDQGEGKMVYEPSHPDANDEGYVEKPDISLVEQMTDMMKARGSYEANVTSIKAAQRMAMKALEIGR</sequence>
<keyword evidence="9" id="KW-0282">Flagellum</keyword>
<keyword evidence="9" id="KW-0969">Cilium</keyword>
<organism evidence="9 10">
    <name type="scientific">Desulfosalsimonas propionicica</name>
    <dbReference type="NCBI Taxonomy" id="332175"/>
    <lineage>
        <taxon>Bacteria</taxon>
        <taxon>Pseudomonadati</taxon>
        <taxon>Thermodesulfobacteriota</taxon>
        <taxon>Desulfobacteria</taxon>
        <taxon>Desulfobacterales</taxon>
        <taxon>Desulfosalsimonadaceae</taxon>
        <taxon>Desulfosalsimonas</taxon>
    </lineage>
</organism>
<dbReference type="InterPro" id="IPR006299">
    <property type="entry name" value="FlgC"/>
</dbReference>
<keyword evidence="4 6" id="KW-0975">Bacterial flagellum</keyword>
<evidence type="ECO:0000259" key="7">
    <source>
        <dbReference type="Pfam" id="PF00460"/>
    </source>
</evidence>
<gene>
    <name evidence="9" type="ORF">HNR65_001621</name>
</gene>
<evidence type="ECO:0000256" key="6">
    <source>
        <dbReference type="RuleBase" id="RU362062"/>
    </source>
</evidence>
<dbReference type="NCBIfam" id="TIGR01395">
    <property type="entry name" value="FlgC"/>
    <property type="match status" value="1"/>
</dbReference>
<evidence type="ECO:0000259" key="8">
    <source>
        <dbReference type="Pfam" id="PF06429"/>
    </source>
</evidence>
<dbReference type="InterPro" id="IPR010930">
    <property type="entry name" value="Flg_bb/hook_C_dom"/>
</dbReference>
<dbReference type="AlphaFoldDB" id="A0A7W0C8U5"/>
<dbReference type="Pfam" id="PF06429">
    <property type="entry name" value="Flg_bbr_C"/>
    <property type="match status" value="1"/>
</dbReference>
<evidence type="ECO:0000256" key="4">
    <source>
        <dbReference type="ARBA" id="ARBA00023143"/>
    </source>
</evidence>
<dbReference type="InterPro" id="IPR001444">
    <property type="entry name" value="Flag_bb_rod_N"/>
</dbReference>
<feature type="domain" description="Flagellar basal body rod protein N-terminal" evidence="7">
    <location>
        <begin position="7"/>
        <end position="34"/>
    </location>
</feature>
<dbReference type="GO" id="GO:0071978">
    <property type="term" value="P:bacterial-type flagellum-dependent swarming motility"/>
    <property type="evidence" value="ECO:0007669"/>
    <property type="project" value="TreeGrafter"/>
</dbReference>
<comment type="similarity">
    <text evidence="2">Belongs to the flagella basal body rod proteins family.</text>
</comment>
<keyword evidence="9" id="KW-0966">Cell projection</keyword>
<feature type="domain" description="Flagellar basal-body/hook protein C-terminal" evidence="8">
    <location>
        <begin position="97"/>
        <end position="140"/>
    </location>
</feature>
<name>A0A7W0C8U5_9BACT</name>
<comment type="subunit">
    <text evidence="5 6">The basal body constitutes a major portion of the flagellar organelle and consists of four rings (L,P,S, and M) mounted on a central rod. The rod consists of about 26 subunits of FlgG in the distal portion, and FlgB, FlgC and FlgF are thought to build up the proximal portion of the rod with about 6 subunits each.</text>
</comment>
<comment type="caution">
    <text evidence="9">The sequence shown here is derived from an EMBL/GenBank/DDBJ whole genome shotgun (WGS) entry which is preliminary data.</text>
</comment>
<dbReference type="GO" id="GO:0030694">
    <property type="term" value="C:bacterial-type flagellum basal body, rod"/>
    <property type="evidence" value="ECO:0007669"/>
    <property type="project" value="UniProtKB-UniRule"/>
</dbReference>
<evidence type="ECO:0000313" key="9">
    <source>
        <dbReference type="EMBL" id="MBA2881295.1"/>
    </source>
</evidence>
<dbReference type="Proteomes" id="UP000525298">
    <property type="component" value="Unassembled WGS sequence"/>
</dbReference>
<evidence type="ECO:0000256" key="3">
    <source>
        <dbReference type="ARBA" id="ARBA00017941"/>
    </source>
</evidence>
<dbReference type="PANTHER" id="PTHR30435:SF2">
    <property type="entry name" value="FLAGELLAR BASAL-BODY ROD PROTEIN FLGC"/>
    <property type="match status" value="1"/>
</dbReference>
<proteinExistence type="inferred from homology"/>
<evidence type="ECO:0000256" key="2">
    <source>
        <dbReference type="ARBA" id="ARBA00009677"/>
    </source>
</evidence>
<evidence type="ECO:0000313" key="10">
    <source>
        <dbReference type="Proteomes" id="UP000525298"/>
    </source>
</evidence>